<sequence length="135" mass="15580">MVHQLPSHRTRPLPARPEHGNHTQHVLCHEKRHAVTNFWLQHTILCPTSLNRPRLWWSVNAMLPHIHAGDPVDRVQLALAHTGIHGMGRYVLGWVDYAAVNDDGGRERLKRDSAYGWLSARRLAEWDEDKARRSP</sequence>
<proteinExistence type="predicted"/>
<name>A0A9Q8USC7_PASFU</name>
<organism evidence="2 3">
    <name type="scientific">Passalora fulva</name>
    <name type="common">Tomato leaf mold</name>
    <name type="synonym">Cladosporium fulvum</name>
    <dbReference type="NCBI Taxonomy" id="5499"/>
    <lineage>
        <taxon>Eukaryota</taxon>
        <taxon>Fungi</taxon>
        <taxon>Dikarya</taxon>
        <taxon>Ascomycota</taxon>
        <taxon>Pezizomycotina</taxon>
        <taxon>Dothideomycetes</taxon>
        <taxon>Dothideomycetidae</taxon>
        <taxon>Mycosphaerellales</taxon>
        <taxon>Mycosphaerellaceae</taxon>
        <taxon>Fulvia</taxon>
    </lineage>
</organism>
<feature type="compositionally biased region" description="Basic residues" evidence="1">
    <location>
        <begin position="1"/>
        <end position="11"/>
    </location>
</feature>
<dbReference type="EMBL" id="CP090170">
    <property type="protein sequence ID" value="UJO20650.1"/>
    <property type="molecule type" value="Genomic_DNA"/>
</dbReference>
<dbReference type="RefSeq" id="XP_047765016.1">
    <property type="nucleotide sequence ID" value="XM_047910002.1"/>
</dbReference>
<evidence type="ECO:0000313" key="3">
    <source>
        <dbReference type="Proteomes" id="UP000756132"/>
    </source>
</evidence>
<reference evidence="2" key="1">
    <citation type="submission" date="2021-12" db="EMBL/GenBank/DDBJ databases">
        <authorList>
            <person name="Zaccaron A."/>
            <person name="Stergiopoulos I."/>
        </authorList>
    </citation>
    <scope>NUCLEOTIDE SEQUENCE</scope>
    <source>
        <strain evidence="2">Race5_Kim</strain>
    </source>
</reference>
<evidence type="ECO:0000256" key="1">
    <source>
        <dbReference type="SAM" id="MobiDB-lite"/>
    </source>
</evidence>
<accession>A0A9Q8USC7</accession>
<reference evidence="2" key="2">
    <citation type="journal article" date="2022" name="Microb. Genom.">
        <title>A chromosome-scale genome assembly of the tomato pathogen Cladosporium fulvum reveals a compartmentalized genome architecture and the presence of a dispensable chromosome.</title>
        <authorList>
            <person name="Zaccaron A.Z."/>
            <person name="Chen L.H."/>
            <person name="Samaras A."/>
            <person name="Stergiopoulos I."/>
        </authorList>
    </citation>
    <scope>NUCLEOTIDE SEQUENCE</scope>
    <source>
        <strain evidence="2">Race5_Kim</strain>
    </source>
</reference>
<dbReference type="AlphaFoldDB" id="A0A9Q8USC7"/>
<dbReference type="GeneID" id="71990732"/>
<protein>
    <submittedName>
        <fullName evidence="2">Uncharacterized protein</fullName>
    </submittedName>
</protein>
<evidence type="ECO:0000313" key="2">
    <source>
        <dbReference type="EMBL" id="UJO20650.1"/>
    </source>
</evidence>
<dbReference type="KEGG" id="ffu:CLAFUR5_10854"/>
<dbReference type="Proteomes" id="UP000756132">
    <property type="component" value="Chromosome 8"/>
</dbReference>
<keyword evidence="3" id="KW-1185">Reference proteome</keyword>
<gene>
    <name evidence="2" type="ORF">CLAFUR5_10854</name>
</gene>
<feature type="region of interest" description="Disordered" evidence="1">
    <location>
        <begin position="1"/>
        <end position="23"/>
    </location>
</feature>